<feature type="domain" description="VOC" evidence="2">
    <location>
        <begin position="101"/>
        <end position="226"/>
    </location>
</feature>
<dbReference type="GO" id="GO:0051213">
    <property type="term" value="F:dioxygenase activity"/>
    <property type="evidence" value="ECO:0007669"/>
    <property type="project" value="UniProtKB-KW"/>
</dbReference>
<dbReference type="AlphaFoldDB" id="A0A160NU80"/>
<dbReference type="Proteomes" id="UP000217676">
    <property type="component" value="Chromosome"/>
</dbReference>
<dbReference type="InterPro" id="IPR051332">
    <property type="entry name" value="Fosfomycin_Res_Enzymes"/>
</dbReference>
<sequence>MATTALLHRQVTGGAVIGISDGGPFFAAEGTSGSFTLTPVSPAADHIRGRRGSPLRPRSHSAGSEREGPGREGGRARLVSGPNRPEPVPRRSVTNPAGTGVLHHVEIWVPDIGRAAASFGPLLDALGYTPFQRWDQGRSWRLGATYLVFEESPALSTDSHDRLRPGLNHLAFHVATRAEFDRLVEEAVRIGWRLLFPDRHPHAGGEQSCAAYLEDADGFEVELVVSGE</sequence>
<feature type="compositionally biased region" description="Basic residues" evidence="1">
    <location>
        <begin position="48"/>
        <end position="59"/>
    </location>
</feature>
<feature type="compositionally biased region" description="Basic and acidic residues" evidence="1">
    <location>
        <begin position="63"/>
        <end position="75"/>
    </location>
</feature>
<proteinExistence type="predicted"/>
<dbReference type="KEGG" id="slau:SLA_0126"/>
<organism evidence="3 4">
    <name type="scientific">Streptomyces laurentii</name>
    <dbReference type="NCBI Taxonomy" id="39478"/>
    <lineage>
        <taxon>Bacteria</taxon>
        <taxon>Bacillati</taxon>
        <taxon>Actinomycetota</taxon>
        <taxon>Actinomycetes</taxon>
        <taxon>Kitasatosporales</taxon>
        <taxon>Streptomycetaceae</taxon>
        <taxon>Streptomyces</taxon>
    </lineage>
</organism>
<dbReference type="EMBL" id="AP017424">
    <property type="protein sequence ID" value="BAU81081.1"/>
    <property type="molecule type" value="Genomic_DNA"/>
</dbReference>
<dbReference type="Pfam" id="PF13669">
    <property type="entry name" value="Glyoxalase_4"/>
    <property type="match status" value="1"/>
</dbReference>
<gene>
    <name evidence="3" type="ORF">SLA_0126</name>
</gene>
<keyword evidence="4" id="KW-1185">Reference proteome</keyword>
<keyword evidence="3" id="KW-0560">Oxidoreductase</keyword>
<dbReference type="Gene3D" id="3.10.180.10">
    <property type="entry name" value="2,3-Dihydroxybiphenyl 1,2-Dioxygenase, domain 1"/>
    <property type="match status" value="1"/>
</dbReference>
<evidence type="ECO:0000259" key="2">
    <source>
        <dbReference type="PROSITE" id="PS51819"/>
    </source>
</evidence>
<dbReference type="PROSITE" id="PS51819">
    <property type="entry name" value="VOC"/>
    <property type="match status" value="1"/>
</dbReference>
<dbReference type="InterPro" id="IPR029068">
    <property type="entry name" value="Glyas_Bleomycin-R_OHBP_Dase"/>
</dbReference>
<dbReference type="PANTHER" id="PTHR36113">
    <property type="entry name" value="LYASE, PUTATIVE-RELATED-RELATED"/>
    <property type="match status" value="1"/>
</dbReference>
<protein>
    <submittedName>
        <fullName evidence="3">Glyoxalase/bleomycin resistance protein/dioxygenase</fullName>
    </submittedName>
</protein>
<evidence type="ECO:0000256" key="1">
    <source>
        <dbReference type="SAM" id="MobiDB-lite"/>
    </source>
</evidence>
<accession>A0A160NU80</accession>
<dbReference type="SUPFAM" id="SSF54593">
    <property type="entry name" value="Glyoxalase/Bleomycin resistance protein/Dihydroxybiphenyl dioxygenase"/>
    <property type="match status" value="1"/>
</dbReference>
<evidence type="ECO:0000313" key="4">
    <source>
        <dbReference type="Proteomes" id="UP000217676"/>
    </source>
</evidence>
<keyword evidence="3" id="KW-0223">Dioxygenase</keyword>
<evidence type="ECO:0000313" key="3">
    <source>
        <dbReference type="EMBL" id="BAU81081.1"/>
    </source>
</evidence>
<dbReference type="InterPro" id="IPR037523">
    <property type="entry name" value="VOC_core"/>
</dbReference>
<dbReference type="PANTHER" id="PTHR36113:SF6">
    <property type="entry name" value="FOSFOMYCIN RESISTANCE PROTEIN FOSX"/>
    <property type="match status" value="1"/>
</dbReference>
<name>A0A160NU80_STRLU</name>
<reference evidence="3 4" key="1">
    <citation type="journal article" date="2016" name="Genome Announc.">
        <title>Complete Genome Sequence of Thiostrepton-Producing Streptomyces laurentii ATCC 31255.</title>
        <authorList>
            <person name="Doi K."/>
            <person name="Fujino Y."/>
            <person name="Nagayoshi Y."/>
            <person name="Ohshima T."/>
            <person name="Ogata S."/>
        </authorList>
    </citation>
    <scope>NUCLEOTIDE SEQUENCE [LARGE SCALE GENOMIC DNA]</scope>
    <source>
        <strain evidence="3 4">ATCC 31255</strain>
    </source>
</reference>
<feature type="region of interest" description="Disordered" evidence="1">
    <location>
        <begin position="37"/>
        <end position="96"/>
    </location>
</feature>